<name>A0A371NEE2_9EURY</name>
<dbReference type="InterPro" id="IPR001199">
    <property type="entry name" value="Cyt_B5-like_heme/steroid-bd"/>
</dbReference>
<keyword evidence="3" id="KW-1185">Reference proteome</keyword>
<evidence type="ECO:0000259" key="1">
    <source>
        <dbReference type="SMART" id="SM01117"/>
    </source>
</evidence>
<gene>
    <name evidence="2" type="ORF">C7452_0884</name>
</gene>
<proteinExistence type="predicted"/>
<organism evidence="2 3">
    <name type="scientific">Methanothermobacter defluvii</name>
    <dbReference type="NCBI Taxonomy" id="49339"/>
    <lineage>
        <taxon>Archaea</taxon>
        <taxon>Methanobacteriati</taxon>
        <taxon>Methanobacteriota</taxon>
        <taxon>Methanomada group</taxon>
        <taxon>Methanobacteria</taxon>
        <taxon>Methanobacteriales</taxon>
        <taxon>Methanobacteriaceae</taxon>
        <taxon>Methanothermobacter</taxon>
    </lineage>
</organism>
<dbReference type="InterPro" id="IPR036400">
    <property type="entry name" value="Cyt_B5-like_heme/steroid_sf"/>
</dbReference>
<feature type="domain" description="Cytochrome b5 heme-binding" evidence="1">
    <location>
        <begin position="4"/>
        <end position="75"/>
    </location>
</feature>
<reference evidence="2 3" key="1">
    <citation type="submission" date="2018-07" db="EMBL/GenBank/DDBJ databases">
        <title>Genomic Encyclopedia of Type Strains, Phase IV (KMG-IV): sequencing the most valuable type-strain genomes for metagenomic binning, comparative biology and taxonomic classification.</title>
        <authorList>
            <person name="Goeker M."/>
        </authorList>
    </citation>
    <scope>NUCLEOTIDE SEQUENCE [LARGE SCALE GENOMIC DNA]</scope>
    <source>
        <strain evidence="2 3">DSM 7466</strain>
    </source>
</reference>
<dbReference type="GeneID" id="77402897"/>
<comment type="caution">
    <text evidence="2">The sequence shown here is derived from an EMBL/GenBank/DDBJ whole genome shotgun (WGS) entry which is preliminary data.</text>
</comment>
<dbReference type="EMBL" id="QREL01000001">
    <property type="protein sequence ID" value="REE28859.1"/>
    <property type="molecule type" value="Genomic_DNA"/>
</dbReference>
<evidence type="ECO:0000313" key="2">
    <source>
        <dbReference type="EMBL" id="REE28859.1"/>
    </source>
</evidence>
<dbReference type="RefSeq" id="WP_115892344.1">
    <property type="nucleotide sequence ID" value="NZ_QREL01000001.1"/>
</dbReference>
<dbReference type="Gene3D" id="3.10.120.10">
    <property type="entry name" value="Cytochrome b5-like heme/steroid binding domain"/>
    <property type="match status" value="1"/>
</dbReference>
<dbReference type="SUPFAM" id="SSF55856">
    <property type="entry name" value="Cytochrome b5-like heme/steroid binding domain"/>
    <property type="match status" value="1"/>
</dbReference>
<dbReference type="Proteomes" id="UP000256864">
    <property type="component" value="Unassembled WGS sequence"/>
</dbReference>
<accession>A0A371NEE2</accession>
<sequence length="82" mass="8933">MRKFTLEELRAFDGRSGPAYIAFEGRVYDVSGSFLWRDGRHQAGHSAGSDLTEDIKKAPHGAELLERFPVVGVLAERGGADG</sequence>
<dbReference type="SMART" id="SM01117">
    <property type="entry name" value="Cyt-b5"/>
    <property type="match status" value="1"/>
</dbReference>
<dbReference type="AlphaFoldDB" id="A0A371NEE2"/>
<protein>
    <submittedName>
        <fullName evidence="2">Putative heme/steroid binding protein</fullName>
    </submittedName>
</protein>
<evidence type="ECO:0000313" key="3">
    <source>
        <dbReference type="Proteomes" id="UP000256864"/>
    </source>
</evidence>
<dbReference type="Pfam" id="PF00173">
    <property type="entry name" value="Cyt-b5"/>
    <property type="match status" value="1"/>
</dbReference>